<dbReference type="AlphaFoldDB" id="A0A0G4ALJ2"/>
<protein>
    <submittedName>
        <fullName evidence="1">Rhamnosyl transferase I domain protein</fullName>
    </submittedName>
</protein>
<accession>A0A0G4ALJ2</accession>
<name>A0A0G4ALJ2_ECOLX</name>
<dbReference type="GO" id="GO:0016740">
    <property type="term" value="F:transferase activity"/>
    <property type="evidence" value="ECO:0007669"/>
    <property type="project" value="UniProtKB-KW"/>
</dbReference>
<proteinExistence type="predicted"/>
<evidence type="ECO:0000313" key="1">
    <source>
        <dbReference type="EMBL" id="AKM71189.1"/>
    </source>
</evidence>
<reference evidence="1" key="1">
    <citation type="journal article" date="2016" name="PLoS ONE">
        <title>Comparison of O-Antigen Gene Clusters of All O-Serogroups of Escherichia coli and Proposal for Adopting a New Nomenclature for O-Typing.</title>
        <authorList>
            <person name="DebRoy C."/>
            <person name="Fratamico P.M."/>
            <person name="Yan X."/>
            <person name="Baranzoni G."/>
            <person name="Liu Y."/>
            <person name="Needleman D.S."/>
            <person name="Tebbs R."/>
            <person name="O'Connell C.D."/>
            <person name="Allred A."/>
            <person name="Swimley M."/>
            <person name="Mwangi M."/>
            <person name="Kapur V."/>
            <person name="Raygoza Garay J.A."/>
            <person name="Roberts E.L."/>
            <person name="Katani R."/>
        </authorList>
    </citation>
    <scope>NUCLEOTIDE SEQUENCE</scope>
    <source>
        <strain evidence="1">8547</strain>
    </source>
</reference>
<sequence length="42" mass="4707">MCFYIGRFLVSMILTKNINTLLSYTITSIKDGINGETGEYKG</sequence>
<organism evidence="1">
    <name type="scientific">Escherichia coli</name>
    <dbReference type="NCBI Taxonomy" id="562"/>
    <lineage>
        <taxon>Bacteria</taxon>
        <taxon>Pseudomonadati</taxon>
        <taxon>Pseudomonadota</taxon>
        <taxon>Gammaproteobacteria</taxon>
        <taxon>Enterobacterales</taxon>
        <taxon>Enterobacteriaceae</taxon>
        <taxon>Escherichia</taxon>
    </lineage>
</organism>
<keyword evidence="1" id="KW-0808">Transferase</keyword>
<dbReference type="EMBL" id="KP835691">
    <property type="protein sequence ID" value="AKM71189.1"/>
    <property type="molecule type" value="Genomic_DNA"/>
</dbReference>